<dbReference type="EMBL" id="CP104558">
    <property type="protein sequence ID" value="UXH43985.1"/>
    <property type="molecule type" value="Genomic_DNA"/>
</dbReference>
<dbReference type="Proteomes" id="UP001064027">
    <property type="component" value="Chromosome"/>
</dbReference>
<gene>
    <name evidence="1" type="ORF">N5C46_20475</name>
</gene>
<keyword evidence="2" id="KW-1185">Reference proteome</keyword>
<evidence type="ECO:0000313" key="1">
    <source>
        <dbReference type="EMBL" id="UXH43985.1"/>
    </source>
</evidence>
<organism evidence="1 2">
    <name type="scientific">Rossellomorea vietnamensis</name>
    <dbReference type="NCBI Taxonomy" id="218284"/>
    <lineage>
        <taxon>Bacteria</taxon>
        <taxon>Bacillati</taxon>
        <taxon>Bacillota</taxon>
        <taxon>Bacilli</taxon>
        <taxon>Bacillales</taxon>
        <taxon>Bacillaceae</taxon>
        <taxon>Rossellomorea</taxon>
    </lineage>
</organism>
<protein>
    <submittedName>
        <fullName evidence="1">Uncharacterized protein</fullName>
    </submittedName>
</protein>
<accession>A0ACD4C5S9</accession>
<name>A0ACD4C5S9_9BACI</name>
<sequence length="239" mass="27992">MSRKSIFLSAGIALLIAMSWFGYHKATDDTYEGMSIIPEQHKDIPLFKGLKPTRSQYVIKGNHWEDIYDFYISKLPSLGWKVEHVESALDNNDIENDWSGFYSRWRKEGFDGELWVSSNYNQFDDKTEVIFDKTPIHKSTSWIEEIPNNICIYETLNQEDCLVIADKTKIKGIKTLINKAIDWDDEKLSKREKTSVIDFGNMKIKVYYENDKEIYIQSKKGTKIMKPEPEFFELTNLSQ</sequence>
<proteinExistence type="predicted"/>
<evidence type="ECO:0000313" key="2">
    <source>
        <dbReference type="Proteomes" id="UP001064027"/>
    </source>
</evidence>
<reference evidence="1" key="1">
    <citation type="submission" date="2022-09" db="EMBL/GenBank/DDBJ databases">
        <title>Complete genome sequence of Rossellomorea vietnamensis strain RL-WG62, a newly isolated PGPR with the potential for plant salinity stress alleviation.</title>
        <authorList>
            <person name="Ren L."/>
            <person name="Wang G."/>
            <person name="Hu H."/>
        </authorList>
    </citation>
    <scope>NUCLEOTIDE SEQUENCE</scope>
    <source>
        <strain evidence="1">RL-WG62</strain>
    </source>
</reference>